<gene>
    <name evidence="1" type="ORF">JBS370_LOCUS24226</name>
</gene>
<dbReference type="Proteomes" id="UP000663836">
    <property type="component" value="Unassembled WGS sequence"/>
</dbReference>
<name>A0A819LEQ1_9BILA</name>
<comment type="caution">
    <text evidence="1">The sequence shown here is derived from an EMBL/GenBank/DDBJ whole genome shotgun (WGS) entry which is preliminary data.</text>
</comment>
<organism evidence="1 2">
    <name type="scientific">Rotaria sordida</name>
    <dbReference type="NCBI Taxonomy" id="392033"/>
    <lineage>
        <taxon>Eukaryota</taxon>
        <taxon>Metazoa</taxon>
        <taxon>Spiralia</taxon>
        <taxon>Gnathifera</taxon>
        <taxon>Rotifera</taxon>
        <taxon>Eurotatoria</taxon>
        <taxon>Bdelloidea</taxon>
        <taxon>Philodinida</taxon>
        <taxon>Philodinidae</taxon>
        <taxon>Rotaria</taxon>
    </lineage>
</organism>
<evidence type="ECO:0000313" key="1">
    <source>
        <dbReference type="EMBL" id="CAF3963517.1"/>
    </source>
</evidence>
<reference evidence="1" key="1">
    <citation type="submission" date="2021-02" db="EMBL/GenBank/DDBJ databases">
        <authorList>
            <person name="Nowell W R."/>
        </authorList>
    </citation>
    <scope>NUCLEOTIDE SEQUENCE</scope>
</reference>
<proteinExistence type="predicted"/>
<protein>
    <submittedName>
        <fullName evidence="1">Uncharacterized protein</fullName>
    </submittedName>
</protein>
<accession>A0A819LEQ1</accession>
<sequence>MATNSNQYYIYVVQDGVIRLTNSSPNQIVGATTNGVQTCVVHVFIGVNDNVSFFHTATTVSLASIQKELEWAKPLRKWYIIANDNKKYDENRPELQKLQEVKAYVSEHDPISPEEKRLANREAFAVTYRRYNQQEPLIIGDSPDNNPIIMPPFADKLLAISFLNGLVSGLDTVDLLVQSTITAWLVIDDNGKPAQRCQQIIKDALEKRNLIYEFDEIENPRNAMSISVTTIRIPDMQKEETAEKLHRS</sequence>
<evidence type="ECO:0000313" key="2">
    <source>
        <dbReference type="Proteomes" id="UP000663836"/>
    </source>
</evidence>
<dbReference type="EMBL" id="CAJOBD010003731">
    <property type="protein sequence ID" value="CAF3963517.1"/>
    <property type="molecule type" value="Genomic_DNA"/>
</dbReference>
<dbReference type="AlphaFoldDB" id="A0A819LEQ1"/>